<reference evidence="1" key="2">
    <citation type="submission" date="2021-09" db="EMBL/GenBank/DDBJ databases">
        <authorList>
            <person name="Gilroy R."/>
        </authorList>
    </citation>
    <scope>NUCLEOTIDE SEQUENCE</scope>
    <source>
        <strain evidence="1">CHK179-5677</strain>
    </source>
</reference>
<evidence type="ECO:0000313" key="2">
    <source>
        <dbReference type="Proteomes" id="UP000760668"/>
    </source>
</evidence>
<comment type="caution">
    <text evidence="1">The sequence shown here is derived from an EMBL/GenBank/DDBJ whole genome shotgun (WGS) entry which is preliminary data.</text>
</comment>
<dbReference type="Proteomes" id="UP000760668">
    <property type="component" value="Unassembled WGS sequence"/>
</dbReference>
<organism evidence="1 2">
    <name type="scientific">Pseudoflavonifractor capillosus</name>
    <dbReference type="NCBI Taxonomy" id="106588"/>
    <lineage>
        <taxon>Bacteria</taxon>
        <taxon>Bacillati</taxon>
        <taxon>Bacillota</taxon>
        <taxon>Clostridia</taxon>
        <taxon>Eubacteriales</taxon>
        <taxon>Oscillospiraceae</taxon>
        <taxon>Pseudoflavonifractor</taxon>
    </lineage>
</organism>
<evidence type="ECO:0000313" key="1">
    <source>
        <dbReference type="EMBL" id="HJG85868.1"/>
    </source>
</evidence>
<dbReference type="AlphaFoldDB" id="A0A921SRZ0"/>
<protein>
    <submittedName>
        <fullName evidence="1">Uncharacterized protein</fullName>
    </submittedName>
</protein>
<proteinExistence type="predicted"/>
<gene>
    <name evidence="1" type="ORF">K8V01_02390</name>
</gene>
<dbReference type="RefSeq" id="WP_294534205.1">
    <property type="nucleotide sequence ID" value="NZ_DYUC01000020.1"/>
</dbReference>
<dbReference type="EMBL" id="DYUC01000020">
    <property type="protein sequence ID" value="HJG85868.1"/>
    <property type="molecule type" value="Genomic_DNA"/>
</dbReference>
<reference evidence="1" key="1">
    <citation type="journal article" date="2021" name="PeerJ">
        <title>Extensive microbial diversity within the chicken gut microbiome revealed by metagenomics and culture.</title>
        <authorList>
            <person name="Gilroy R."/>
            <person name="Ravi A."/>
            <person name="Getino M."/>
            <person name="Pursley I."/>
            <person name="Horton D.L."/>
            <person name="Alikhan N.F."/>
            <person name="Baker D."/>
            <person name="Gharbi K."/>
            <person name="Hall N."/>
            <person name="Watson M."/>
            <person name="Adriaenssens E.M."/>
            <person name="Foster-Nyarko E."/>
            <person name="Jarju S."/>
            <person name="Secka A."/>
            <person name="Antonio M."/>
            <person name="Oren A."/>
            <person name="Chaudhuri R.R."/>
            <person name="La Ragione R."/>
            <person name="Hildebrand F."/>
            <person name="Pallen M.J."/>
        </authorList>
    </citation>
    <scope>NUCLEOTIDE SEQUENCE</scope>
    <source>
        <strain evidence="1">CHK179-5677</strain>
    </source>
</reference>
<accession>A0A921SRZ0</accession>
<sequence length="82" mass="9390">MWKEIHKNQYPSTLLTDSSVTEIQVKGKNISATFSQYGFFVKNRADGKYYRTDGGQLVFNGCDIDAIEIKKIRTQCELHPIC</sequence>
<name>A0A921SRZ0_9FIRM</name>